<evidence type="ECO:0008006" key="10">
    <source>
        <dbReference type="Google" id="ProtNLM"/>
    </source>
</evidence>
<gene>
    <name evidence="7" type="ORF">GPM918_LOCUS24638</name>
    <name evidence="8" type="ORF">SRO942_LOCUS24641</name>
</gene>
<dbReference type="InterPro" id="IPR001841">
    <property type="entry name" value="Znf_RING"/>
</dbReference>
<evidence type="ECO:0000313" key="8">
    <source>
        <dbReference type="EMBL" id="CAF3983483.1"/>
    </source>
</evidence>
<keyword evidence="1" id="KW-0479">Metal-binding</keyword>
<dbReference type="AlphaFoldDB" id="A0A814XT20"/>
<dbReference type="EMBL" id="CAJNOQ010009264">
    <property type="protein sequence ID" value="CAF1219988.1"/>
    <property type="molecule type" value="Genomic_DNA"/>
</dbReference>
<dbReference type="InterPro" id="IPR013083">
    <property type="entry name" value="Znf_RING/FYVE/PHD"/>
</dbReference>
<evidence type="ECO:0000256" key="1">
    <source>
        <dbReference type="ARBA" id="ARBA00022723"/>
    </source>
</evidence>
<comment type="caution">
    <text evidence="7">The sequence shown here is derived from an EMBL/GenBank/DDBJ whole genome shotgun (WGS) entry which is preliminary data.</text>
</comment>
<evidence type="ECO:0000259" key="6">
    <source>
        <dbReference type="PROSITE" id="PS50199"/>
    </source>
</evidence>
<keyword evidence="3" id="KW-0862">Zinc</keyword>
<sequence length="439" mass="49929">MSGNIRNNNQQQWKCAKCTTLNHISLSECEVCGYRKNDVKGQASTTGSLRCPRCKTENWSFMAECAGCGASLTTEYTKNQIVPAKTATIITPKPTRQEVKATAATQPVISGVQSFPVVASISAGAAIVSSKPPMRLIEKAMNDHELKWYYAQHQWVMISLKQHSSSIDIRRVHSLIERLYMSNEYKPDLHQPLGQLLFNTCQICLDSQSQPLVEMTTCGHRMICRSCYQQYLSVRIRDGEVMPWLPCPGEVCPIPLSCQNLIHDGQLSVEQLLEFCQVYMNKKLNRNGNFVQCKTQSCLGGFLQFGEPKTEKVKCQVCNQKQTIEKGKDGDLDDEFKKMVQKGLLRECPSCKQLTMKEKGLCNVIECCKCSVWWNWSTREMGHDGRDLKERARMNGTLWEPGELAYQQDLQRRNPEEFKALLARNGIQYDPNYVRGRRS</sequence>
<dbReference type="PROSITE" id="PS50199">
    <property type="entry name" value="ZF_RANBP2_2"/>
    <property type="match status" value="1"/>
</dbReference>
<accession>A0A814XT20</accession>
<organism evidence="7 9">
    <name type="scientific">Didymodactylos carnosus</name>
    <dbReference type="NCBI Taxonomy" id="1234261"/>
    <lineage>
        <taxon>Eukaryota</taxon>
        <taxon>Metazoa</taxon>
        <taxon>Spiralia</taxon>
        <taxon>Gnathifera</taxon>
        <taxon>Rotifera</taxon>
        <taxon>Eurotatoria</taxon>
        <taxon>Bdelloidea</taxon>
        <taxon>Philodinida</taxon>
        <taxon>Philodinidae</taxon>
        <taxon>Didymodactylos</taxon>
    </lineage>
</organism>
<keyword evidence="2 4" id="KW-0863">Zinc-finger</keyword>
<dbReference type="Proteomes" id="UP000663829">
    <property type="component" value="Unassembled WGS sequence"/>
</dbReference>
<feature type="domain" description="RING-type" evidence="5">
    <location>
        <begin position="201"/>
        <end position="248"/>
    </location>
</feature>
<evidence type="ECO:0000256" key="2">
    <source>
        <dbReference type="ARBA" id="ARBA00022771"/>
    </source>
</evidence>
<evidence type="ECO:0000256" key="3">
    <source>
        <dbReference type="ARBA" id="ARBA00022833"/>
    </source>
</evidence>
<keyword evidence="9" id="KW-1185">Reference proteome</keyword>
<evidence type="ECO:0000313" key="9">
    <source>
        <dbReference type="Proteomes" id="UP000663829"/>
    </source>
</evidence>
<dbReference type="InterPro" id="IPR001876">
    <property type="entry name" value="Znf_RanBP2"/>
</dbReference>
<dbReference type="Proteomes" id="UP000681722">
    <property type="component" value="Unassembled WGS sequence"/>
</dbReference>
<dbReference type="Gene3D" id="2.30.30.380">
    <property type="entry name" value="Zn-finger domain of Sec23/24"/>
    <property type="match status" value="1"/>
</dbReference>
<name>A0A814XT20_9BILA</name>
<proteinExistence type="predicted"/>
<protein>
    <recommendedName>
        <fullName evidence="10">RBR-type E3 ubiquitin transferase</fullName>
    </recommendedName>
</protein>
<dbReference type="PROSITE" id="PS50089">
    <property type="entry name" value="ZF_RING_2"/>
    <property type="match status" value="1"/>
</dbReference>
<dbReference type="SUPFAM" id="SSF57850">
    <property type="entry name" value="RING/U-box"/>
    <property type="match status" value="1"/>
</dbReference>
<dbReference type="EMBL" id="CAJOBC010009267">
    <property type="protein sequence ID" value="CAF3983483.1"/>
    <property type="molecule type" value="Genomic_DNA"/>
</dbReference>
<evidence type="ECO:0000259" key="5">
    <source>
        <dbReference type="PROSITE" id="PS50089"/>
    </source>
</evidence>
<dbReference type="GO" id="GO:0008270">
    <property type="term" value="F:zinc ion binding"/>
    <property type="evidence" value="ECO:0007669"/>
    <property type="project" value="UniProtKB-KW"/>
</dbReference>
<evidence type="ECO:0000313" key="7">
    <source>
        <dbReference type="EMBL" id="CAF1219988.1"/>
    </source>
</evidence>
<reference evidence="7" key="1">
    <citation type="submission" date="2021-02" db="EMBL/GenBank/DDBJ databases">
        <authorList>
            <person name="Nowell W R."/>
        </authorList>
    </citation>
    <scope>NUCLEOTIDE SEQUENCE</scope>
</reference>
<dbReference type="PROSITE" id="PS01358">
    <property type="entry name" value="ZF_RANBP2_1"/>
    <property type="match status" value="1"/>
</dbReference>
<evidence type="ECO:0000256" key="4">
    <source>
        <dbReference type="PROSITE-ProRule" id="PRU00322"/>
    </source>
</evidence>
<dbReference type="Gene3D" id="3.30.40.10">
    <property type="entry name" value="Zinc/RING finger domain, C3HC4 (zinc finger)"/>
    <property type="match status" value="1"/>
</dbReference>
<dbReference type="OrthoDB" id="9983331at2759"/>
<dbReference type="SMART" id="SM00547">
    <property type="entry name" value="ZnF_RBZ"/>
    <property type="match status" value="2"/>
</dbReference>
<feature type="domain" description="RanBP2-type" evidence="6">
    <location>
        <begin position="6"/>
        <end position="38"/>
    </location>
</feature>